<reference evidence="2 3" key="1">
    <citation type="submission" date="2024-10" db="EMBL/GenBank/DDBJ databases">
        <title>Updated reference genomes for cyclostephanoid diatoms.</title>
        <authorList>
            <person name="Roberts W.R."/>
            <person name="Alverson A.J."/>
        </authorList>
    </citation>
    <scope>NUCLEOTIDE SEQUENCE [LARGE SCALE GENOMIC DNA]</scope>
    <source>
        <strain evidence="2 3">AJA228-03</strain>
    </source>
</reference>
<accession>A0ABD3REN3</accession>
<feature type="region of interest" description="Disordered" evidence="1">
    <location>
        <begin position="1"/>
        <end position="26"/>
    </location>
</feature>
<proteinExistence type="predicted"/>
<dbReference type="Proteomes" id="UP001530377">
    <property type="component" value="Unassembled WGS sequence"/>
</dbReference>
<feature type="compositionally biased region" description="Polar residues" evidence="1">
    <location>
        <begin position="1"/>
        <end position="10"/>
    </location>
</feature>
<keyword evidence="3" id="KW-1185">Reference proteome</keyword>
<protein>
    <submittedName>
        <fullName evidence="2">Uncharacterized protein</fullName>
    </submittedName>
</protein>
<feature type="compositionally biased region" description="Basic and acidic residues" evidence="1">
    <location>
        <begin position="70"/>
        <end position="91"/>
    </location>
</feature>
<name>A0ABD3REN3_9STRA</name>
<sequence>MAVADLSSSIMPDCPSMNDIDNKKTDNTSFVDATVDVDITPFKCTNTPPSINPIVLPSTATADDDDTREDDPSTRLAREYGDVEVQPRREDDVVEDVPPRRTLCANSLAFGLIDVDWTCSYTINMDKRMDEALALDDATPLDSSYVDSTGGPSNTPDILPPTATAVDVTAGDHSSTLLAEDSSFDVLIRGDVSMDFQHPVKSQSMDEIDNNAAKIDLSSTNSDFPSIVGTDYKIDKAQVDDATLDLSHVNSTDGPSNNPGVLPAATADVTGDESSTSLAEDDEGVEVLLRRDEGTPTQPNDIAVLSSQSIDKIDNDATTIDVLSSINPDWPFNVNIDEKIDISVSADDAALDLSGINSTRGQSINLNVLPSTTVNGTGDDSLTLLAEDEGVEVPLRSIDMIDNNKTGADFYSMNSICPSVIDNDENFVTSLVNRDDCYSIDSDILPVANTKGDSVTVVKDAGAEIKDDGVDVPPRKVRGIFAKKLQSPSNIVKEMAQAAHRTKAVFIDAIRREGDKIVNATTAKVTATLDAKKNRILRSISASVQAGDLAANLKIDHVKFDSSSINPDCPSTIKIEKEIVNSSVDDAIVDSSSVNFTDSPPPQSIDKIANNTATLDLFSIIPNCPSINIDKKIDKALDHDATVVISPVPSYDCSSINPDVLSTTVNETRNDKSTSFALDEGVEVPLRENDGVEVPLRCKRGSFVGKLRSVPESANQRLGEQGKKGALIDAMRRRGKLVVSAGAFVNVEKSKATKIALKEEQISGAPCAQRGKMVRSISTVVKKGALVANQTKGTLINATHGTINKAIMAESAFTDVMNATAKKARTIKEGCKWKSESKSMSKDDPAFMPHECFKIVISGHSGIDMMVRLPCHRFSTFQDLRREIEEDYADDLPFYDFKFTVTDDGMALTPIQEQKWMVHDSDLWNQGEGGDGTYTNPYVVFIKSIELCDCEFKVCPVSPRRPRGQ</sequence>
<feature type="region of interest" description="Disordered" evidence="1">
    <location>
        <begin position="50"/>
        <end position="94"/>
    </location>
</feature>
<dbReference type="AlphaFoldDB" id="A0ABD3REN3"/>
<comment type="caution">
    <text evidence="2">The sequence shown here is derived from an EMBL/GenBank/DDBJ whole genome shotgun (WGS) entry which is preliminary data.</text>
</comment>
<evidence type="ECO:0000256" key="1">
    <source>
        <dbReference type="SAM" id="MobiDB-lite"/>
    </source>
</evidence>
<dbReference type="EMBL" id="JALLPB020000257">
    <property type="protein sequence ID" value="KAL3811490.1"/>
    <property type="molecule type" value="Genomic_DNA"/>
</dbReference>
<gene>
    <name evidence="2" type="ORF">ACHAXA_004398</name>
</gene>
<organism evidence="2 3">
    <name type="scientific">Cyclostephanos tholiformis</name>
    <dbReference type="NCBI Taxonomy" id="382380"/>
    <lineage>
        <taxon>Eukaryota</taxon>
        <taxon>Sar</taxon>
        <taxon>Stramenopiles</taxon>
        <taxon>Ochrophyta</taxon>
        <taxon>Bacillariophyta</taxon>
        <taxon>Coscinodiscophyceae</taxon>
        <taxon>Thalassiosirophycidae</taxon>
        <taxon>Stephanodiscales</taxon>
        <taxon>Stephanodiscaceae</taxon>
        <taxon>Cyclostephanos</taxon>
    </lineage>
</organism>
<evidence type="ECO:0000313" key="2">
    <source>
        <dbReference type="EMBL" id="KAL3811490.1"/>
    </source>
</evidence>
<evidence type="ECO:0000313" key="3">
    <source>
        <dbReference type="Proteomes" id="UP001530377"/>
    </source>
</evidence>